<name>A0A926EYD0_9FIRM</name>
<evidence type="ECO:0000313" key="3">
    <source>
        <dbReference type="Proteomes" id="UP000601522"/>
    </source>
</evidence>
<evidence type="ECO:0000259" key="1">
    <source>
        <dbReference type="PROSITE" id="PS50819"/>
    </source>
</evidence>
<evidence type="ECO:0000313" key="2">
    <source>
        <dbReference type="EMBL" id="MBC8590633.1"/>
    </source>
</evidence>
<accession>A0A926EYD0</accession>
<dbReference type="EMBL" id="JACRTK010000002">
    <property type="protein sequence ID" value="MBC8590633.1"/>
    <property type="molecule type" value="Genomic_DNA"/>
</dbReference>
<dbReference type="SUPFAM" id="SSF55608">
    <property type="entry name" value="Homing endonucleases"/>
    <property type="match status" value="2"/>
</dbReference>
<protein>
    <recommendedName>
        <fullName evidence="1">DOD-type homing endonuclease domain-containing protein</fullName>
    </recommendedName>
</protein>
<dbReference type="InterPro" id="IPR004042">
    <property type="entry name" value="Intein_endonuc_central"/>
</dbReference>
<sequence length="288" mass="33772">MRKYTWGDKSKNKAFPKAVNKTNTMVEDSLIKQMYEDYNSGMSMSAVAKKYNRTAGSICKLFKRRGLKVRSPNERRYTVNDDFFESIDSEEKAYILGFISADGHISDKSLHFKIKCDDKDILEKINESMDSNYPIRGTKYPTLTMSSTKIVNDLKRHGLSKRKTWDMPRKLYVPEQYLRHYFRGLIDGDGSVIIFYHRKENKNKLCIALSGGDEKFLNLCDEIISRYIGCNLKKIQKIKGNWGDSYLIKWHDKQALRLSEWLYKDTNIYMERKYKNAEQFFGKESNGI</sequence>
<comment type="caution">
    <text evidence="2">The sequence shown here is derived from an EMBL/GenBank/DDBJ whole genome shotgun (WGS) entry which is preliminary data.</text>
</comment>
<organism evidence="2 3">
    <name type="scientific">Wansuia hejianensis</name>
    <dbReference type="NCBI Taxonomy" id="2763667"/>
    <lineage>
        <taxon>Bacteria</taxon>
        <taxon>Bacillati</taxon>
        <taxon>Bacillota</taxon>
        <taxon>Clostridia</taxon>
        <taxon>Lachnospirales</taxon>
        <taxon>Lachnospiraceae</taxon>
        <taxon>Wansuia</taxon>
    </lineage>
</organism>
<dbReference type="Gene3D" id="1.10.10.60">
    <property type="entry name" value="Homeodomain-like"/>
    <property type="match status" value="1"/>
</dbReference>
<dbReference type="PROSITE" id="PS50819">
    <property type="entry name" value="INTEIN_ENDONUCLEASE"/>
    <property type="match status" value="1"/>
</dbReference>
<dbReference type="RefSeq" id="WP_249323470.1">
    <property type="nucleotide sequence ID" value="NZ_JACRTK010000002.1"/>
</dbReference>
<dbReference type="InterPro" id="IPR027434">
    <property type="entry name" value="Homing_endonucl"/>
</dbReference>
<gene>
    <name evidence="2" type="ORF">H8689_05745</name>
</gene>
<dbReference type="Gene3D" id="3.10.28.10">
    <property type="entry name" value="Homing endonucleases"/>
    <property type="match status" value="1"/>
</dbReference>
<keyword evidence="3" id="KW-1185">Reference proteome</keyword>
<feature type="domain" description="DOD-type homing endonuclease" evidence="1">
    <location>
        <begin position="95"/>
        <end position="192"/>
    </location>
</feature>
<proteinExistence type="predicted"/>
<dbReference type="AlphaFoldDB" id="A0A926EYD0"/>
<dbReference type="Proteomes" id="UP000601522">
    <property type="component" value="Unassembled WGS sequence"/>
</dbReference>
<dbReference type="GO" id="GO:0004519">
    <property type="term" value="F:endonuclease activity"/>
    <property type="evidence" value="ECO:0007669"/>
    <property type="project" value="InterPro"/>
</dbReference>
<reference evidence="2 3" key="1">
    <citation type="submission" date="2020-08" db="EMBL/GenBank/DDBJ databases">
        <title>Genome public.</title>
        <authorList>
            <person name="Liu C."/>
            <person name="Sun Q."/>
        </authorList>
    </citation>
    <scope>NUCLEOTIDE SEQUENCE [LARGE SCALE GENOMIC DNA]</scope>
    <source>
        <strain evidence="2 3">NSJ-26</strain>
    </source>
</reference>